<feature type="non-terminal residue" evidence="1">
    <location>
        <position position="55"/>
    </location>
</feature>
<gene>
    <name evidence="1" type="ORF">HAX54_021416</name>
</gene>
<sequence>EGGLDFKSMFHISKAMYAKLRWRFRMERSLWIDFIWNKYCKKQIPTLVLWKGGSQ</sequence>
<dbReference type="Proteomes" id="UP000823775">
    <property type="component" value="Unassembled WGS sequence"/>
</dbReference>
<organism evidence="1 2">
    <name type="scientific">Datura stramonium</name>
    <name type="common">Jimsonweed</name>
    <name type="synonym">Common thornapple</name>
    <dbReference type="NCBI Taxonomy" id="4076"/>
    <lineage>
        <taxon>Eukaryota</taxon>
        <taxon>Viridiplantae</taxon>
        <taxon>Streptophyta</taxon>
        <taxon>Embryophyta</taxon>
        <taxon>Tracheophyta</taxon>
        <taxon>Spermatophyta</taxon>
        <taxon>Magnoliopsida</taxon>
        <taxon>eudicotyledons</taxon>
        <taxon>Gunneridae</taxon>
        <taxon>Pentapetalae</taxon>
        <taxon>asterids</taxon>
        <taxon>lamiids</taxon>
        <taxon>Solanales</taxon>
        <taxon>Solanaceae</taxon>
        <taxon>Solanoideae</taxon>
        <taxon>Datureae</taxon>
        <taxon>Datura</taxon>
    </lineage>
</organism>
<name>A0ABS8UVM0_DATST</name>
<dbReference type="EMBL" id="JACEIK010002576">
    <property type="protein sequence ID" value="MCD9637875.1"/>
    <property type="molecule type" value="Genomic_DNA"/>
</dbReference>
<reference evidence="1 2" key="1">
    <citation type="journal article" date="2021" name="BMC Genomics">
        <title>Datura genome reveals duplications of psychoactive alkaloid biosynthetic genes and high mutation rate following tissue culture.</title>
        <authorList>
            <person name="Rajewski A."/>
            <person name="Carter-House D."/>
            <person name="Stajich J."/>
            <person name="Litt A."/>
        </authorList>
    </citation>
    <scope>NUCLEOTIDE SEQUENCE [LARGE SCALE GENOMIC DNA]</scope>
    <source>
        <strain evidence="1">AR-01</strain>
    </source>
</reference>
<feature type="non-terminal residue" evidence="1">
    <location>
        <position position="1"/>
    </location>
</feature>
<accession>A0ABS8UVM0</accession>
<keyword evidence="2" id="KW-1185">Reference proteome</keyword>
<evidence type="ECO:0000313" key="2">
    <source>
        <dbReference type="Proteomes" id="UP000823775"/>
    </source>
</evidence>
<evidence type="ECO:0000313" key="1">
    <source>
        <dbReference type="EMBL" id="MCD9637875.1"/>
    </source>
</evidence>
<proteinExistence type="predicted"/>
<comment type="caution">
    <text evidence="1">The sequence shown here is derived from an EMBL/GenBank/DDBJ whole genome shotgun (WGS) entry which is preliminary data.</text>
</comment>
<protein>
    <submittedName>
        <fullName evidence="1">Uncharacterized protein</fullName>
    </submittedName>
</protein>